<organism evidence="2 3">
    <name type="scientific">Venturia inaequalis</name>
    <name type="common">Apple scab fungus</name>
    <dbReference type="NCBI Taxonomy" id="5025"/>
    <lineage>
        <taxon>Eukaryota</taxon>
        <taxon>Fungi</taxon>
        <taxon>Dikarya</taxon>
        <taxon>Ascomycota</taxon>
        <taxon>Pezizomycotina</taxon>
        <taxon>Dothideomycetes</taxon>
        <taxon>Pleosporomycetidae</taxon>
        <taxon>Venturiales</taxon>
        <taxon>Venturiaceae</taxon>
        <taxon>Venturia</taxon>
    </lineage>
</organism>
<dbReference type="Proteomes" id="UP000433883">
    <property type="component" value="Unassembled WGS sequence"/>
</dbReference>
<feature type="domain" description="Heterokaryon incompatibility" evidence="1">
    <location>
        <begin position="3"/>
        <end position="114"/>
    </location>
</feature>
<accession>A0A8H3UXJ4</accession>
<dbReference type="PANTHER" id="PTHR24148:SF82">
    <property type="entry name" value="HETEROKARYON INCOMPATIBILITY DOMAIN-CONTAINING PROTEIN"/>
    <property type="match status" value="1"/>
</dbReference>
<evidence type="ECO:0000313" key="2">
    <source>
        <dbReference type="EMBL" id="KAE9978155.1"/>
    </source>
</evidence>
<gene>
    <name evidence="2" type="ORF">BLS_000833</name>
</gene>
<evidence type="ECO:0000259" key="1">
    <source>
        <dbReference type="Pfam" id="PF06985"/>
    </source>
</evidence>
<dbReference type="InterPro" id="IPR010730">
    <property type="entry name" value="HET"/>
</dbReference>
<dbReference type="AlphaFoldDB" id="A0A8H3UXJ4"/>
<evidence type="ECO:0000313" key="3">
    <source>
        <dbReference type="Proteomes" id="UP000433883"/>
    </source>
</evidence>
<dbReference type="InterPro" id="IPR052895">
    <property type="entry name" value="HetReg/Transcr_Mod"/>
</dbReference>
<reference evidence="2 3" key="1">
    <citation type="submission" date="2019-11" db="EMBL/GenBank/DDBJ databases">
        <title>Venturia inaequalis Genome Resource.</title>
        <authorList>
            <person name="Lichtner F.J."/>
        </authorList>
    </citation>
    <scope>NUCLEOTIDE SEQUENCE [LARGE SCALE GENOMIC DNA]</scope>
    <source>
        <strain evidence="2">Bline_iso_100314</strain>
    </source>
</reference>
<dbReference type="EMBL" id="WNWQ01000117">
    <property type="protein sequence ID" value="KAE9978155.1"/>
    <property type="molecule type" value="Genomic_DNA"/>
</dbReference>
<comment type="caution">
    <text evidence="2">The sequence shown here is derived from an EMBL/GenBank/DDBJ whole genome shotgun (WGS) entry which is preliminary data.</text>
</comment>
<sequence>MLPVTRSLKLGLQAIRSSVGTITLWADQVCINQDDLAKRSQQVQFMHRIYKTSDHVRVWLGTDEYQNAVIAFNFMKVLDLALQDGMEHVYNEDRKALRRFLSISWFERVWVCQEIGTAVPASLYWGTVVIDWITVTDTSMTLRRGKHWKIRRDLVSGLAVARPYYLYRRLEERAMNARPRSFLSELHKGRTVLQEASTLELLHSVQHEREDQITEDCPSWVPRWDYLRGRKNNLGDELSPLRATRGIPLDLNMTSPYSITLGGLEVDHITSKSKMPASLVSFEAAGLDQQNLIVRLWSDLTEARPTPNGKRVTPPDEIFGAASPFGVDLGQLRGDASHEDADMWAREIDDHYTFIGECYAYGLVNGEAVDMMEKGELERKSFILR</sequence>
<dbReference type="Pfam" id="PF06985">
    <property type="entry name" value="HET"/>
    <property type="match status" value="1"/>
</dbReference>
<proteinExistence type="predicted"/>
<protein>
    <recommendedName>
        <fullName evidence="1">Heterokaryon incompatibility domain-containing protein</fullName>
    </recommendedName>
</protein>
<dbReference type="PANTHER" id="PTHR24148">
    <property type="entry name" value="ANKYRIN REPEAT DOMAIN-CONTAINING PROTEIN 39 HOMOLOG-RELATED"/>
    <property type="match status" value="1"/>
</dbReference>
<name>A0A8H3UXJ4_VENIN</name>